<dbReference type="Proteomes" id="UP001056978">
    <property type="component" value="Chromosome 10"/>
</dbReference>
<keyword evidence="2" id="KW-1185">Reference proteome</keyword>
<reference evidence="1" key="1">
    <citation type="submission" date="2022-06" db="EMBL/GenBank/DDBJ databases">
        <title>The First Complete Genome of the Simian Malaria Parasite Plasmodium brasilianum.</title>
        <authorList>
            <person name="Bajic M."/>
            <person name="Ravishankar S."/>
        </authorList>
    </citation>
    <scope>NUCLEOTIDE SEQUENCE</scope>
    <source>
        <strain evidence="1">Bolivian I</strain>
    </source>
</reference>
<organism evidence="1 2">
    <name type="scientific">Plasmodium brasilianum</name>
    <dbReference type="NCBI Taxonomy" id="5824"/>
    <lineage>
        <taxon>Eukaryota</taxon>
        <taxon>Sar</taxon>
        <taxon>Alveolata</taxon>
        <taxon>Apicomplexa</taxon>
        <taxon>Aconoidasida</taxon>
        <taxon>Haemosporida</taxon>
        <taxon>Plasmodiidae</taxon>
        <taxon>Plasmodium</taxon>
        <taxon>Plasmodium (Plasmodium)</taxon>
    </lineage>
</organism>
<protein>
    <submittedName>
        <fullName evidence="1">Uncharacterized protein</fullName>
    </submittedName>
</protein>
<name>A0ACB9Y927_PLABR</name>
<evidence type="ECO:0000313" key="1">
    <source>
        <dbReference type="EMBL" id="KAI4837705.1"/>
    </source>
</evidence>
<dbReference type="EMBL" id="CM043778">
    <property type="protein sequence ID" value="KAI4837705.1"/>
    <property type="molecule type" value="Genomic_DNA"/>
</dbReference>
<proteinExistence type="predicted"/>
<sequence>MLHFNLQMVKNFYDVNYLQQNNHPFVSFINNSSNSSNSCNRSIFLHLHALSHVLKILNIQKNEKRKMGCTCTTSSHSHLNDTMSMIFLPPYVISKNDYVRSRRLDISTGKSKLLKGGGLKILWSLDRVGSNPTSCNEMKLKTIELPYEQVQMNTSSNAVVPTQ</sequence>
<accession>A0ACB9Y927</accession>
<gene>
    <name evidence="1" type="ORF">MKS88_003120</name>
</gene>
<comment type="caution">
    <text evidence="1">The sequence shown here is derived from an EMBL/GenBank/DDBJ whole genome shotgun (WGS) entry which is preliminary data.</text>
</comment>
<evidence type="ECO:0000313" key="2">
    <source>
        <dbReference type="Proteomes" id="UP001056978"/>
    </source>
</evidence>